<dbReference type="GeneID" id="75183789"/>
<proteinExistence type="predicted"/>
<dbReference type="EMBL" id="RCIY01000055">
    <property type="protein sequence ID" value="TGG83337.1"/>
    <property type="molecule type" value="Genomic_DNA"/>
</dbReference>
<name>A0A6C1C1G2_9ACTN</name>
<comment type="caution">
    <text evidence="1">The sequence shown here is derived from an EMBL/GenBank/DDBJ whole genome shotgun (WGS) entry which is preliminary data.</text>
</comment>
<dbReference type="InterPro" id="IPR007278">
    <property type="entry name" value="DUF397"/>
</dbReference>
<protein>
    <submittedName>
        <fullName evidence="1">DUF397 domain-containing protein</fullName>
    </submittedName>
</protein>
<organism evidence="1 2">
    <name type="scientific">Streptomyces albus</name>
    <dbReference type="NCBI Taxonomy" id="1888"/>
    <lineage>
        <taxon>Bacteria</taxon>
        <taxon>Bacillati</taxon>
        <taxon>Actinomycetota</taxon>
        <taxon>Actinomycetes</taxon>
        <taxon>Kitasatosporales</taxon>
        <taxon>Streptomycetaceae</taxon>
        <taxon>Streptomyces</taxon>
    </lineage>
</organism>
<evidence type="ECO:0000313" key="1">
    <source>
        <dbReference type="EMBL" id="TGG83337.1"/>
    </source>
</evidence>
<dbReference type="Pfam" id="PF04149">
    <property type="entry name" value="DUF397"/>
    <property type="match status" value="1"/>
</dbReference>
<accession>A0A6C1C1G2</accession>
<evidence type="ECO:0000313" key="2">
    <source>
        <dbReference type="Proteomes" id="UP000298111"/>
    </source>
</evidence>
<dbReference type="RefSeq" id="WP_037611329.1">
    <property type="nucleotide sequence ID" value="NZ_CP048875.1"/>
</dbReference>
<dbReference type="AlphaFoldDB" id="A0A6C1C1G2"/>
<reference evidence="1 2" key="1">
    <citation type="submission" date="2018-10" db="EMBL/GenBank/DDBJ databases">
        <title>Isolation of pseudouridimycin from Streptomyces albus DSM 40763.</title>
        <authorList>
            <person name="Rosenqvist P."/>
            <person name="Metsae-Ketelae M."/>
            <person name="Virta P."/>
        </authorList>
    </citation>
    <scope>NUCLEOTIDE SEQUENCE [LARGE SCALE GENOMIC DNA]</scope>
    <source>
        <strain evidence="1 2">DSM 40763</strain>
    </source>
</reference>
<gene>
    <name evidence="1" type="ORF">D8771_15000</name>
</gene>
<sequence length="75" mass="8187">MRNRRVITPFRKSSYSGPTQNECVEVATTADGGRAVRDSKDPARGTAYFGPHAWQALLSHIRAARAPREGAPPHS</sequence>
<dbReference type="Proteomes" id="UP000298111">
    <property type="component" value="Unassembled WGS sequence"/>
</dbReference>